<reference evidence="3" key="1">
    <citation type="submission" date="2021-12" db="EMBL/GenBank/DDBJ databases">
        <title>Convergent genome expansion in fungi linked to evolution of root-endophyte symbiosis.</title>
        <authorList>
            <consortium name="DOE Joint Genome Institute"/>
            <person name="Ke Y.-H."/>
            <person name="Bonito G."/>
            <person name="Liao H.-L."/>
            <person name="Looney B."/>
            <person name="Rojas-Flechas A."/>
            <person name="Nash J."/>
            <person name="Hameed K."/>
            <person name="Schadt C."/>
            <person name="Martin F."/>
            <person name="Crous P.W."/>
            <person name="Miettinen O."/>
            <person name="Magnuson J.K."/>
            <person name="Labbe J."/>
            <person name="Jacobson D."/>
            <person name="Doktycz M.J."/>
            <person name="Veneault-Fourrey C."/>
            <person name="Kuo A."/>
            <person name="Mondo S."/>
            <person name="Calhoun S."/>
            <person name="Riley R."/>
            <person name="Ohm R."/>
            <person name="LaButti K."/>
            <person name="Andreopoulos B."/>
            <person name="Pangilinan J."/>
            <person name="Nolan M."/>
            <person name="Tritt A."/>
            <person name="Clum A."/>
            <person name="Lipzen A."/>
            <person name="Daum C."/>
            <person name="Barry K."/>
            <person name="Grigoriev I.V."/>
            <person name="Vilgalys R."/>
        </authorList>
    </citation>
    <scope>NUCLEOTIDE SEQUENCE</scope>
    <source>
        <strain evidence="3">PMI_201</strain>
    </source>
</reference>
<evidence type="ECO:0000313" key="3">
    <source>
        <dbReference type="EMBL" id="KAH8691129.1"/>
    </source>
</evidence>
<sequence>MSGREIPGFYWDTEKRKYFRIQANHVAPTGSKYSKEAVTQQKYDVEQQRRRANIERRIQKERVKRSRSLRHTINGITTEVCDKPTPGFVLRSYRGEIFASQLQPRQLCNFNDIVQGGTVADFTRHEETGALILGIDRGNSCTILVCPPSSKKQETYVYNPSKDAAQIYLGDWRLASLSLCASGHFLGIMNSTGGGGGIYVGSGNVNEMATIGGSSWRNQRTIIDNVEDDFYVWCSAANPSSGSGTLAVGTSDGLRTFDMNTGNPPSVKKWDISLFGGRQKSKRPAMDLLAVDWLSPTVIASGFRNSVLCLSDLRSGGHSKRIRHPCSIEQVKKVDDHRVVLAGYRSMCMYDLRFTKFPTKETSNNGRVNGISSEPYLVFENYDCEIAPKIDLSWELGMVASTTRDQSIKFHSLADGSVLPSPASHPASRYPSVPGNISRLLFENPQYATRDWQRPRLLVARGNIIQEWTW</sequence>
<keyword evidence="4" id="KW-1185">Reference proteome</keyword>
<keyword evidence="1" id="KW-0853">WD repeat</keyword>
<dbReference type="AlphaFoldDB" id="A0AAD4KH76"/>
<dbReference type="GeneID" id="70247443"/>
<dbReference type="PANTHER" id="PTHR44472:SF1">
    <property type="entry name" value="DDB1 AND CUL4 ASSOCIATED FACTOR 4"/>
    <property type="match status" value="1"/>
</dbReference>
<dbReference type="RefSeq" id="XP_046067221.1">
    <property type="nucleotide sequence ID" value="XM_046217156.1"/>
</dbReference>
<accession>A0AAD4KH76</accession>
<dbReference type="EMBL" id="JAJTJA010000012">
    <property type="protein sequence ID" value="KAH8691129.1"/>
    <property type="molecule type" value="Genomic_DNA"/>
</dbReference>
<dbReference type="PANTHER" id="PTHR44472">
    <property type="entry name" value="DDB1- AND CUL4-ASSOCIATED FACTOR 4-RELATED"/>
    <property type="match status" value="1"/>
</dbReference>
<dbReference type="SUPFAM" id="SSF50978">
    <property type="entry name" value="WD40 repeat-like"/>
    <property type="match status" value="1"/>
</dbReference>
<dbReference type="InterPro" id="IPR052254">
    <property type="entry name" value="CUL4-DDB1_E3_ligase_receptor"/>
</dbReference>
<proteinExistence type="predicted"/>
<gene>
    <name evidence="3" type="ORF">BGW36DRAFT_387733</name>
</gene>
<dbReference type="Gene3D" id="2.130.10.10">
    <property type="entry name" value="YVTN repeat-like/Quinoprotein amine dehydrogenase"/>
    <property type="match status" value="1"/>
</dbReference>
<dbReference type="Proteomes" id="UP001201262">
    <property type="component" value="Unassembled WGS sequence"/>
</dbReference>
<protein>
    <submittedName>
        <fullName evidence="3">Uncharacterized protein</fullName>
    </submittedName>
</protein>
<comment type="caution">
    <text evidence="3">The sequence shown here is derived from an EMBL/GenBank/DDBJ whole genome shotgun (WGS) entry which is preliminary data.</text>
</comment>
<keyword evidence="2" id="KW-0677">Repeat</keyword>
<evidence type="ECO:0000256" key="2">
    <source>
        <dbReference type="ARBA" id="ARBA00022737"/>
    </source>
</evidence>
<dbReference type="InterPro" id="IPR036322">
    <property type="entry name" value="WD40_repeat_dom_sf"/>
</dbReference>
<evidence type="ECO:0000313" key="4">
    <source>
        <dbReference type="Proteomes" id="UP001201262"/>
    </source>
</evidence>
<name>A0AAD4KH76_9EURO</name>
<dbReference type="InterPro" id="IPR015943">
    <property type="entry name" value="WD40/YVTN_repeat-like_dom_sf"/>
</dbReference>
<organism evidence="3 4">
    <name type="scientific">Talaromyces proteolyticus</name>
    <dbReference type="NCBI Taxonomy" id="1131652"/>
    <lineage>
        <taxon>Eukaryota</taxon>
        <taxon>Fungi</taxon>
        <taxon>Dikarya</taxon>
        <taxon>Ascomycota</taxon>
        <taxon>Pezizomycotina</taxon>
        <taxon>Eurotiomycetes</taxon>
        <taxon>Eurotiomycetidae</taxon>
        <taxon>Eurotiales</taxon>
        <taxon>Trichocomaceae</taxon>
        <taxon>Talaromyces</taxon>
        <taxon>Talaromyces sect. Bacilispori</taxon>
    </lineage>
</organism>
<dbReference type="GO" id="GO:0080008">
    <property type="term" value="C:Cul4-RING E3 ubiquitin ligase complex"/>
    <property type="evidence" value="ECO:0007669"/>
    <property type="project" value="TreeGrafter"/>
</dbReference>
<evidence type="ECO:0000256" key="1">
    <source>
        <dbReference type="ARBA" id="ARBA00022574"/>
    </source>
</evidence>